<organism evidence="1">
    <name type="scientific">marine sediment metagenome</name>
    <dbReference type="NCBI Taxonomy" id="412755"/>
    <lineage>
        <taxon>unclassified sequences</taxon>
        <taxon>metagenomes</taxon>
        <taxon>ecological metagenomes</taxon>
    </lineage>
</organism>
<dbReference type="EMBL" id="LAZR01009961">
    <property type="protein sequence ID" value="KKM69600.1"/>
    <property type="molecule type" value="Genomic_DNA"/>
</dbReference>
<evidence type="ECO:0000313" key="1">
    <source>
        <dbReference type="EMBL" id="KKM69600.1"/>
    </source>
</evidence>
<sequence>MGFKRRPKQWTKTGWIPARETSVNAVVKAAHVVHNPAADFIIEYENDLMLDERAGARRVRATMTLDIEELD</sequence>
<protein>
    <submittedName>
        <fullName evidence="1">Uncharacterized protein</fullName>
    </submittedName>
</protein>
<gene>
    <name evidence="1" type="ORF">LCGC14_1449130</name>
</gene>
<comment type="caution">
    <text evidence="1">The sequence shown here is derived from an EMBL/GenBank/DDBJ whole genome shotgun (WGS) entry which is preliminary data.</text>
</comment>
<reference evidence="1" key="1">
    <citation type="journal article" date="2015" name="Nature">
        <title>Complex archaea that bridge the gap between prokaryotes and eukaryotes.</title>
        <authorList>
            <person name="Spang A."/>
            <person name="Saw J.H."/>
            <person name="Jorgensen S.L."/>
            <person name="Zaremba-Niedzwiedzka K."/>
            <person name="Martijn J."/>
            <person name="Lind A.E."/>
            <person name="van Eijk R."/>
            <person name="Schleper C."/>
            <person name="Guy L."/>
            <person name="Ettema T.J."/>
        </authorList>
    </citation>
    <scope>NUCLEOTIDE SEQUENCE</scope>
</reference>
<name>A0A0F9LYW1_9ZZZZ</name>
<dbReference type="AlphaFoldDB" id="A0A0F9LYW1"/>
<proteinExistence type="predicted"/>
<accession>A0A0F9LYW1</accession>